<feature type="transmembrane region" description="Helical" evidence="1">
    <location>
        <begin position="21"/>
        <end position="44"/>
    </location>
</feature>
<keyword evidence="3" id="KW-1185">Reference proteome</keyword>
<keyword evidence="1" id="KW-0812">Transmembrane</keyword>
<gene>
    <name evidence="2" type="ORF">SSPH_02574</name>
</gene>
<evidence type="ECO:0000313" key="2">
    <source>
        <dbReference type="EMBL" id="CVK19907.1"/>
    </source>
</evidence>
<sequence>MKENMYTYHYFQNRAIKRPSRIAGLVFQLVLLSSIVYSIAALYLKP</sequence>
<dbReference type="EMBL" id="FCOW01000013">
    <property type="protein sequence ID" value="CVK19907.1"/>
    <property type="molecule type" value="Genomic_DNA"/>
</dbReference>
<accession>A0ABM9W6S3</accession>
<reference evidence="2 3" key="1">
    <citation type="submission" date="2016-01" db="EMBL/GenBank/DDBJ databases">
        <authorList>
            <person name="Brown R."/>
        </authorList>
    </citation>
    <scope>NUCLEOTIDE SEQUENCE [LARGE SCALE GENOMIC DNA]</scope>
    <source>
        <strain evidence="2">Sporomusa sphaeroides DSM 2875</strain>
    </source>
</reference>
<organism evidence="2 3">
    <name type="scientific">Sporomusa sphaeroides DSM 2875</name>
    <dbReference type="NCBI Taxonomy" id="1337886"/>
    <lineage>
        <taxon>Bacteria</taxon>
        <taxon>Bacillati</taxon>
        <taxon>Bacillota</taxon>
        <taxon>Negativicutes</taxon>
        <taxon>Selenomonadales</taxon>
        <taxon>Sporomusaceae</taxon>
        <taxon>Sporomusa</taxon>
    </lineage>
</organism>
<evidence type="ECO:0000313" key="3">
    <source>
        <dbReference type="Proteomes" id="UP000245702"/>
    </source>
</evidence>
<comment type="caution">
    <text evidence="2">The sequence shown here is derived from an EMBL/GenBank/DDBJ whole genome shotgun (WGS) entry which is preliminary data.</text>
</comment>
<dbReference type="RefSeq" id="WP_158027104.1">
    <property type="nucleotide sequence ID" value="NZ_CP146991.1"/>
</dbReference>
<dbReference type="Proteomes" id="UP000245702">
    <property type="component" value="Unassembled WGS sequence"/>
</dbReference>
<name>A0ABM9W6S3_9FIRM</name>
<protein>
    <submittedName>
        <fullName evidence="2">Uncharacterized protein</fullName>
    </submittedName>
</protein>
<evidence type="ECO:0000256" key="1">
    <source>
        <dbReference type="SAM" id="Phobius"/>
    </source>
</evidence>
<proteinExistence type="predicted"/>
<keyword evidence="1" id="KW-0472">Membrane</keyword>
<keyword evidence="1" id="KW-1133">Transmembrane helix</keyword>